<evidence type="ECO:0000256" key="4">
    <source>
        <dbReference type="ARBA" id="ARBA00022989"/>
    </source>
</evidence>
<feature type="signal peptide" evidence="7">
    <location>
        <begin position="1"/>
        <end position="22"/>
    </location>
</feature>
<evidence type="ECO:0000256" key="2">
    <source>
        <dbReference type="ARBA" id="ARBA00022448"/>
    </source>
</evidence>
<dbReference type="PANTHER" id="PTHR45649:SF26">
    <property type="entry name" value="OS04G0435100 PROTEIN"/>
    <property type="match status" value="1"/>
</dbReference>
<evidence type="ECO:0000256" key="6">
    <source>
        <dbReference type="SAM" id="Phobius"/>
    </source>
</evidence>
<feature type="transmembrane region" description="Helical" evidence="6">
    <location>
        <begin position="178"/>
        <end position="199"/>
    </location>
</feature>
<accession>A0A4P6F6G8</accession>
<comment type="subcellular location">
    <subcellularLocation>
        <location evidence="1">Membrane</location>
        <topology evidence="1">Multi-pass membrane protein</topology>
    </subcellularLocation>
</comment>
<reference evidence="8 9" key="1">
    <citation type="submission" date="2019-01" db="EMBL/GenBank/DDBJ databases">
        <title>Genome sequencing of strain FW100M-2.</title>
        <authorList>
            <person name="Heo J."/>
            <person name="Kim S.-J."/>
            <person name="Kim J.-S."/>
            <person name="Hong S.-B."/>
            <person name="Kwon S.-W."/>
        </authorList>
    </citation>
    <scope>NUCLEOTIDE SEQUENCE [LARGE SCALE GENOMIC DNA]</scope>
    <source>
        <strain evidence="8 9">FW100M-2</strain>
    </source>
</reference>
<feature type="chain" id="PRO_5020749971" evidence="7">
    <location>
        <begin position="23"/>
        <end position="534"/>
    </location>
</feature>
<feature type="transmembrane region" description="Helical" evidence="6">
    <location>
        <begin position="419"/>
        <end position="440"/>
    </location>
</feature>
<dbReference type="Proteomes" id="UP000293568">
    <property type="component" value="Chromosome"/>
</dbReference>
<evidence type="ECO:0000256" key="3">
    <source>
        <dbReference type="ARBA" id="ARBA00022692"/>
    </source>
</evidence>
<feature type="transmembrane region" description="Helical" evidence="6">
    <location>
        <begin position="150"/>
        <end position="172"/>
    </location>
</feature>
<protein>
    <submittedName>
        <fullName evidence="8">Amino acid permease</fullName>
    </submittedName>
</protein>
<dbReference type="OrthoDB" id="8274074at2"/>
<feature type="transmembrane region" description="Helical" evidence="6">
    <location>
        <begin position="390"/>
        <end position="412"/>
    </location>
</feature>
<dbReference type="KEGG" id="pprt:ET464_05995"/>
<evidence type="ECO:0000256" key="1">
    <source>
        <dbReference type="ARBA" id="ARBA00004141"/>
    </source>
</evidence>
<feature type="transmembrane region" description="Helical" evidence="6">
    <location>
        <begin position="469"/>
        <end position="502"/>
    </location>
</feature>
<dbReference type="RefSeq" id="WP_129439151.1">
    <property type="nucleotide sequence ID" value="NZ_CP035492.1"/>
</dbReference>
<dbReference type="PANTHER" id="PTHR45649">
    <property type="entry name" value="AMINO-ACID PERMEASE BAT1"/>
    <property type="match status" value="1"/>
</dbReference>
<name>A0A4P6F6G8_9BACL</name>
<keyword evidence="5 6" id="KW-0472">Membrane</keyword>
<dbReference type="GO" id="GO:0016020">
    <property type="term" value="C:membrane"/>
    <property type="evidence" value="ECO:0007669"/>
    <property type="project" value="UniProtKB-SubCell"/>
</dbReference>
<evidence type="ECO:0000313" key="9">
    <source>
        <dbReference type="Proteomes" id="UP000293568"/>
    </source>
</evidence>
<proteinExistence type="predicted"/>
<keyword evidence="7" id="KW-0732">Signal</keyword>
<feature type="transmembrane region" description="Helical" evidence="6">
    <location>
        <begin position="293"/>
        <end position="320"/>
    </location>
</feature>
<dbReference type="Pfam" id="PF13520">
    <property type="entry name" value="AA_permease_2"/>
    <property type="match status" value="1"/>
</dbReference>
<organism evidence="8 9">
    <name type="scientific">Paenibacillus protaetiae</name>
    <dbReference type="NCBI Taxonomy" id="2509456"/>
    <lineage>
        <taxon>Bacteria</taxon>
        <taxon>Bacillati</taxon>
        <taxon>Bacillota</taxon>
        <taxon>Bacilli</taxon>
        <taxon>Bacillales</taxon>
        <taxon>Paenibacillaceae</taxon>
        <taxon>Paenibacillus</taxon>
    </lineage>
</organism>
<keyword evidence="4 6" id="KW-1133">Transmembrane helix</keyword>
<feature type="transmembrane region" description="Helical" evidence="6">
    <location>
        <begin position="68"/>
        <end position="87"/>
    </location>
</feature>
<keyword evidence="2" id="KW-0813">Transport</keyword>
<dbReference type="EMBL" id="CP035492">
    <property type="protein sequence ID" value="QAY66008.1"/>
    <property type="molecule type" value="Genomic_DNA"/>
</dbReference>
<evidence type="ECO:0000256" key="5">
    <source>
        <dbReference type="ARBA" id="ARBA00023136"/>
    </source>
</evidence>
<sequence length="534" mass="56106">MLGIVLALFVLVCFLILSGAMAAQGHIRRHAGKESTEHPYVRMVQDKYDLNRFGIAQQLKRGLRGGAVFSHSFHVMGGIGAVLLLALPAVSTGGLIVIGVALPILALFALLVNASLAELASAIPTSGGLYHWASALGGRKWGFHAGLLHLAGYLAMLAFTNTAAGLLLAGLLSQRFGLAGSPGFQTAAVLAVTFAQAAVNHWGRAAAMSAAGVWLQALAAAVLIAGLVWLAWPAFYSPFVLAQPLAQESHSGAGARLWAAAGGALLLQKLFTGGEAASHAAEEAVNPRVQVPWAVYLAPAYTFIMAYCMLAAMALTLPWFAAGAGGTALDPIGAGGIIHFAPVMGAIAAAALGLSGFQTMTACSRLLFSMSRDEALPFSRTWAAVGKRSYTPYAAVWLSAVLAFTAAALSRLGMGSGSLVFWLAVSLLGAHLSAAIVLAVKLAEGNNHPLLRDGIWKLGRWGRGADWLAFGWLVAITSIAAVALSLAAAACMAVCWALIWLMDRRVRHRHLSAMQSRVKTIRKETVRIERKFRF</sequence>
<evidence type="ECO:0000313" key="8">
    <source>
        <dbReference type="EMBL" id="QAY66008.1"/>
    </source>
</evidence>
<feature type="transmembrane region" description="Helical" evidence="6">
    <location>
        <begin position="94"/>
        <end position="113"/>
    </location>
</feature>
<dbReference type="PIRSF" id="PIRSF006060">
    <property type="entry name" value="AA_transporter"/>
    <property type="match status" value="1"/>
</dbReference>
<gene>
    <name evidence="8" type="ORF">ET464_05995</name>
</gene>
<dbReference type="InterPro" id="IPR002293">
    <property type="entry name" value="AA/rel_permease1"/>
</dbReference>
<feature type="transmembrane region" description="Helical" evidence="6">
    <location>
        <begin position="211"/>
        <end position="232"/>
    </location>
</feature>
<dbReference type="Gene3D" id="1.20.1740.10">
    <property type="entry name" value="Amino acid/polyamine transporter I"/>
    <property type="match status" value="1"/>
</dbReference>
<keyword evidence="9" id="KW-1185">Reference proteome</keyword>
<dbReference type="GO" id="GO:0022857">
    <property type="term" value="F:transmembrane transporter activity"/>
    <property type="evidence" value="ECO:0007669"/>
    <property type="project" value="InterPro"/>
</dbReference>
<feature type="transmembrane region" description="Helical" evidence="6">
    <location>
        <begin position="332"/>
        <end position="357"/>
    </location>
</feature>
<dbReference type="AlphaFoldDB" id="A0A4P6F6G8"/>
<evidence type="ECO:0000256" key="7">
    <source>
        <dbReference type="SAM" id="SignalP"/>
    </source>
</evidence>
<keyword evidence="3 6" id="KW-0812">Transmembrane</keyword>